<name>A0A7X5LQ58_9ALTE</name>
<sequence length="158" mass="17893">MLKQLEDVKTKWGGKSQTVDNWLNARQQLLINFCNLAGMDKRNETLPEANEIAHFCECLMDYLSAGHFEVFDILVSDDADGQQLKAHLYPKLTQTTDAALQFNDKFAEAVTIEQAANFDDALAKLGETLEERFGLEDKLIEHMHTTPTRAAHEVRPTQ</sequence>
<organism evidence="4 5">
    <name type="scientific">Alteromonas profundi</name>
    <dbReference type="NCBI Taxonomy" id="2696062"/>
    <lineage>
        <taxon>Bacteria</taxon>
        <taxon>Pseudomonadati</taxon>
        <taxon>Pseudomonadota</taxon>
        <taxon>Gammaproteobacteria</taxon>
        <taxon>Alteromonadales</taxon>
        <taxon>Alteromonadaceae</taxon>
        <taxon>Alteromonas/Salinimonas group</taxon>
        <taxon>Alteromonas</taxon>
    </lineage>
</organism>
<keyword evidence="1 3" id="KW-0805">Transcription regulation</keyword>
<dbReference type="InterPro" id="IPR007448">
    <property type="entry name" value="Sigma70_reg_Rsd_AlgQ"/>
</dbReference>
<proteinExistence type="inferred from homology"/>
<dbReference type="InterPro" id="IPR038309">
    <property type="entry name" value="Rsd/AlgQ_sf"/>
</dbReference>
<keyword evidence="2 3" id="KW-0804">Transcription</keyword>
<evidence type="ECO:0000313" key="5">
    <source>
        <dbReference type="Proteomes" id="UP000470213"/>
    </source>
</evidence>
<dbReference type="AlphaFoldDB" id="A0A7X5LQ58"/>
<dbReference type="Gene3D" id="1.20.120.1370">
    <property type="entry name" value="Regulator of RNA polymerase sigma(70) subunit, domain 4"/>
    <property type="match status" value="1"/>
</dbReference>
<evidence type="ECO:0000256" key="3">
    <source>
        <dbReference type="RuleBase" id="RU004409"/>
    </source>
</evidence>
<evidence type="ECO:0000256" key="1">
    <source>
        <dbReference type="ARBA" id="ARBA00023015"/>
    </source>
</evidence>
<gene>
    <name evidence="4" type="ORF">GTH32_17460</name>
</gene>
<keyword evidence="5" id="KW-1185">Reference proteome</keyword>
<dbReference type="Proteomes" id="UP000470213">
    <property type="component" value="Unassembled WGS sequence"/>
</dbReference>
<reference evidence="4 5" key="1">
    <citation type="submission" date="2020-01" db="EMBL/GenBank/DDBJ databases">
        <authorList>
            <person name="Chen J."/>
            <person name="Zhu S."/>
            <person name="Yang J."/>
        </authorList>
    </citation>
    <scope>NUCLEOTIDE SEQUENCE [LARGE SCALE GENOMIC DNA]</scope>
    <source>
        <strain evidence="4 5">345S023</strain>
    </source>
</reference>
<comment type="similarity">
    <text evidence="3">Belongs to the Rsd/AlgQ family.</text>
</comment>
<evidence type="ECO:0000256" key="2">
    <source>
        <dbReference type="ARBA" id="ARBA00023163"/>
    </source>
</evidence>
<dbReference type="PIRSF" id="PIRSF016548">
    <property type="entry name" value="Rsd_AlgQ"/>
    <property type="match status" value="1"/>
</dbReference>
<dbReference type="NCBIfam" id="NF008723">
    <property type="entry name" value="PRK11718.1"/>
    <property type="match status" value="1"/>
</dbReference>
<comment type="caution">
    <text evidence="4">The sequence shown here is derived from an EMBL/GenBank/DDBJ whole genome shotgun (WGS) entry which is preliminary data.</text>
</comment>
<dbReference type="Pfam" id="PF04353">
    <property type="entry name" value="Rsd_AlgQ"/>
    <property type="match status" value="1"/>
</dbReference>
<dbReference type="EMBL" id="JAAAWN010000032">
    <property type="protein sequence ID" value="NDV92959.1"/>
    <property type="molecule type" value="Genomic_DNA"/>
</dbReference>
<accession>A0A7X5LQ58</accession>
<evidence type="ECO:0000313" key="4">
    <source>
        <dbReference type="EMBL" id="NDV92959.1"/>
    </source>
</evidence>
<dbReference type="GO" id="GO:0006355">
    <property type="term" value="P:regulation of DNA-templated transcription"/>
    <property type="evidence" value="ECO:0007669"/>
    <property type="project" value="InterPro"/>
</dbReference>
<protein>
    <submittedName>
        <fullName evidence="4">Sigma D regulator</fullName>
    </submittedName>
</protein>
<dbReference type="RefSeq" id="WP_163088184.1">
    <property type="nucleotide sequence ID" value="NZ_JAAAWN010000032.1"/>
</dbReference>